<dbReference type="GO" id="GO:0004222">
    <property type="term" value="F:metalloendopeptidase activity"/>
    <property type="evidence" value="ECO:0007669"/>
    <property type="project" value="InterPro"/>
</dbReference>
<comment type="similarity">
    <text evidence="2 3">Belongs to the peptidase M16 family.</text>
</comment>
<dbReference type="AlphaFoldDB" id="A0A5C5XSU3"/>
<dbReference type="PROSITE" id="PS00143">
    <property type="entry name" value="INSULINASE"/>
    <property type="match status" value="1"/>
</dbReference>
<evidence type="ECO:0000259" key="4">
    <source>
        <dbReference type="Pfam" id="PF00675"/>
    </source>
</evidence>
<evidence type="ECO:0000256" key="2">
    <source>
        <dbReference type="ARBA" id="ARBA00007261"/>
    </source>
</evidence>
<reference evidence="6 7" key="1">
    <citation type="submission" date="2019-02" db="EMBL/GenBank/DDBJ databases">
        <title>Deep-cultivation of Planctomycetes and their phenomic and genomic characterization uncovers novel biology.</title>
        <authorList>
            <person name="Wiegand S."/>
            <person name="Jogler M."/>
            <person name="Boedeker C."/>
            <person name="Pinto D."/>
            <person name="Vollmers J."/>
            <person name="Rivas-Marin E."/>
            <person name="Kohn T."/>
            <person name="Peeters S.H."/>
            <person name="Heuer A."/>
            <person name="Rast P."/>
            <person name="Oberbeckmann S."/>
            <person name="Bunk B."/>
            <person name="Jeske O."/>
            <person name="Meyerdierks A."/>
            <person name="Storesund J.E."/>
            <person name="Kallscheuer N."/>
            <person name="Luecker S."/>
            <person name="Lage O.M."/>
            <person name="Pohl T."/>
            <person name="Merkel B.J."/>
            <person name="Hornburger P."/>
            <person name="Mueller R.-W."/>
            <person name="Bruemmer F."/>
            <person name="Labrenz M."/>
            <person name="Spormann A.M."/>
            <person name="Op Den Camp H."/>
            <person name="Overmann J."/>
            <person name="Amann R."/>
            <person name="Jetten M.S.M."/>
            <person name="Mascher T."/>
            <person name="Medema M.H."/>
            <person name="Devos D.P."/>
            <person name="Kaster A.-K."/>
            <person name="Ovreas L."/>
            <person name="Rohde M."/>
            <person name="Galperin M.Y."/>
            <person name="Jogler C."/>
        </authorList>
    </citation>
    <scope>NUCLEOTIDE SEQUENCE [LARGE SCALE GENOMIC DNA]</scope>
    <source>
        <strain evidence="6 7">Pla123a</strain>
    </source>
</reference>
<feature type="domain" description="Peptidase M16 N-terminal" evidence="4">
    <location>
        <begin position="19"/>
        <end position="159"/>
    </location>
</feature>
<sequence length="411" mass="45803">MEFRSHTLPNGLQIVAECNELALSTALGAFVCAGARDETDEVAGVSHFLEHMAFKGTPRRSAEDVNREFDEIGAHYNAYTSEEHTVYYGTVLPEYQRQCVDLLTDIVRPSLRTEDFEMEKQVILEEIQMYLDQPPYGADEQVKLLCFGDHPIARSVLGTSESVSGLSPDAMRAYFEGRYGPSTVTFVASGKVDFDDLVKQVEDACGGWDPTDGARTPHETKVADGRQHVTQATATQQYLLKLTAGPDASDDDRYAAKLLTMAVGDDSGSRMYWELVDPGHVESASLGHYEYQDLGMYYTWMSCAPQDLEANLARLDDVLQQAQDEGLTDDEIDRARSKIKSRVVIGNERPRSRLFSVGVNWIHRGEYRTARQDLDALEAVTAADVRRVLQRYPLTSGATLTVGPREKIAWP</sequence>
<dbReference type="InterPro" id="IPR050361">
    <property type="entry name" value="MPP/UQCRC_Complex"/>
</dbReference>
<keyword evidence="7" id="KW-1185">Reference proteome</keyword>
<feature type="domain" description="Peptidase M16 C-terminal" evidence="5">
    <location>
        <begin position="166"/>
        <end position="338"/>
    </location>
</feature>
<dbReference type="Gene3D" id="3.30.830.10">
    <property type="entry name" value="Metalloenzyme, LuxS/M16 peptidase-like"/>
    <property type="match status" value="2"/>
</dbReference>
<evidence type="ECO:0000313" key="7">
    <source>
        <dbReference type="Proteomes" id="UP000318478"/>
    </source>
</evidence>
<dbReference type="InterPro" id="IPR007863">
    <property type="entry name" value="Peptidase_M16_C"/>
</dbReference>
<dbReference type="PANTHER" id="PTHR11851">
    <property type="entry name" value="METALLOPROTEASE"/>
    <property type="match status" value="1"/>
</dbReference>
<protein>
    <submittedName>
        <fullName evidence="6">Insulinase (Peptidase family M16)</fullName>
    </submittedName>
</protein>
<evidence type="ECO:0000313" key="6">
    <source>
        <dbReference type="EMBL" id="TWT66326.1"/>
    </source>
</evidence>
<evidence type="ECO:0000256" key="1">
    <source>
        <dbReference type="ARBA" id="ARBA00001947"/>
    </source>
</evidence>
<dbReference type="GO" id="GO:0046872">
    <property type="term" value="F:metal ion binding"/>
    <property type="evidence" value="ECO:0007669"/>
    <property type="project" value="InterPro"/>
</dbReference>
<dbReference type="PANTHER" id="PTHR11851:SF49">
    <property type="entry name" value="MITOCHONDRIAL-PROCESSING PEPTIDASE SUBUNIT ALPHA"/>
    <property type="match status" value="1"/>
</dbReference>
<dbReference type="InterPro" id="IPR001431">
    <property type="entry name" value="Pept_M16_Zn_BS"/>
</dbReference>
<dbReference type="OrthoDB" id="9811314at2"/>
<evidence type="ECO:0000259" key="5">
    <source>
        <dbReference type="Pfam" id="PF05193"/>
    </source>
</evidence>
<dbReference type="SUPFAM" id="SSF63411">
    <property type="entry name" value="LuxS/MPP-like metallohydrolase"/>
    <property type="match status" value="2"/>
</dbReference>
<dbReference type="InterPro" id="IPR011249">
    <property type="entry name" value="Metalloenz_LuxS/M16"/>
</dbReference>
<organism evidence="6 7">
    <name type="scientific">Posidoniimonas polymericola</name>
    <dbReference type="NCBI Taxonomy" id="2528002"/>
    <lineage>
        <taxon>Bacteria</taxon>
        <taxon>Pseudomonadati</taxon>
        <taxon>Planctomycetota</taxon>
        <taxon>Planctomycetia</taxon>
        <taxon>Pirellulales</taxon>
        <taxon>Lacipirellulaceae</taxon>
        <taxon>Posidoniimonas</taxon>
    </lineage>
</organism>
<gene>
    <name evidence="6" type="ORF">Pla123a_47200</name>
</gene>
<dbReference type="Proteomes" id="UP000318478">
    <property type="component" value="Unassembled WGS sequence"/>
</dbReference>
<proteinExistence type="inferred from homology"/>
<evidence type="ECO:0000256" key="3">
    <source>
        <dbReference type="RuleBase" id="RU004447"/>
    </source>
</evidence>
<dbReference type="GO" id="GO:0006508">
    <property type="term" value="P:proteolysis"/>
    <property type="evidence" value="ECO:0007669"/>
    <property type="project" value="InterPro"/>
</dbReference>
<comment type="caution">
    <text evidence="6">The sequence shown here is derived from an EMBL/GenBank/DDBJ whole genome shotgun (WGS) entry which is preliminary data.</text>
</comment>
<comment type="cofactor">
    <cofactor evidence="1">
        <name>Zn(2+)</name>
        <dbReference type="ChEBI" id="CHEBI:29105"/>
    </cofactor>
</comment>
<accession>A0A5C5XSU3</accession>
<dbReference type="Pfam" id="PF00675">
    <property type="entry name" value="Peptidase_M16"/>
    <property type="match status" value="1"/>
</dbReference>
<dbReference type="EMBL" id="SJPO01000016">
    <property type="protein sequence ID" value="TWT66326.1"/>
    <property type="molecule type" value="Genomic_DNA"/>
</dbReference>
<name>A0A5C5XSU3_9BACT</name>
<dbReference type="InterPro" id="IPR011765">
    <property type="entry name" value="Pept_M16_N"/>
</dbReference>
<dbReference type="Pfam" id="PF05193">
    <property type="entry name" value="Peptidase_M16_C"/>
    <property type="match status" value="1"/>
</dbReference>
<dbReference type="RefSeq" id="WP_146591558.1">
    <property type="nucleotide sequence ID" value="NZ_SJPO01000016.1"/>
</dbReference>